<dbReference type="PROSITE" id="PS50920">
    <property type="entry name" value="SOLCAR"/>
    <property type="match status" value="3"/>
</dbReference>
<dbReference type="InterPro" id="IPR050391">
    <property type="entry name" value="Mito_Metabolite_Transporter"/>
</dbReference>
<evidence type="ECO:0000256" key="2">
    <source>
        <dbReference type="ARBA" id="ARBA00006375"/>
    </source>
</evidence>
<dbReference type="PANTHER" id="PTHR45618">
    <property type="entry name" value="MITOCHONDRIAL DICARBOXYLATE CARRIER-RELATED"/>
    <property type="match status" value="1"/>
</dbReference>
<evidence type="ECO:0008006" key="13">
    <source>
        <dbReference type="Google" id="ProtNLM"/>
    </source>
</evidence>
<dbReference type="EMBL" id="JAPXFL010000001">
    <property type="protein sequence ID" value="KAK9512829.1"/>
    <property type="molecule type" value="Genomic_DNA"/>
</dbReference>
<feature type="transmembrane region" description="Helical" evidence="10">
    <location>
        <begin position="102"/>
        <end position="126"/>
    </location>
</feature>
<evidence type="ECO:0000256" key="6">
    <source>
        <dbReference type="ARBA" id="ARBA00022989"/>
    </source>
</evidence>
<feature type="repeat" description="Solcar" evidence="8">
    <location>
        <begin position="201"/>
        <end position="285"/>
    </location>
</feature>
<name>A0AAW1DU11_9HEMI</name>
<dbReference type="InterPro" id="IPR002067">
    <property type="entry name" value="MCP"/>
</dbReference>
<dbReference type="InterPro" id="IPR023395">
    <property type="entry name" value="MCP_dom_sf"/>
</dbReference>
<dbReference type="PRINTS" id="PR00926">
    <property type="entry name" value="MITOCARRIER"/>
</dbReference>
<keyword evidence="6 10" id="KW-1133">Transmembrane helix</keyword>
<evidence type="ECO:0000256" key="9">
    <source>
        <dbReference type="RuleBase" id="RU000488"/>
    </source>
</evidence>
<evidence type="ECO:0000313" key="11">
    <source>
        <dbReference type="EMBL" id="KAK9512829.1"/>
    </source>
</evidence>
<comment type="caution">
    <text evidence="11">The sequence shown here is derived from an EMBL/GenBank/DDBJ whole genome shotgun (WGS) entry which is preliminary data.</text>
</comment>
<protein>
    <recommendedName>
        <fullName evidence="13">Mitochondrial dicarboxylate carrier</fullName>
    </recommendedName>
</protein>
<proteinExistence type="inferred from homology"/>
<dbReference type="Gene3D" id="1.50.40.10">
    <property type="entry name" value="Mitochondrial carrier domain"/>
    <property type="match status" value="1"/>
</dbReference>
<comment type="similarity">
    <text evidence="2 9">Belongs to the mitochondrial carrier (TC 2.A.29) family.</text>
</comment>
<evidence type="ECO:0000256" key="7">
    <source>
        <dbReference type="ARBA" id="ARBA00023136"/>
    </source>
</evidence>
<dbReference type="GO" id="GO:0055085">
    <property type="term" value="P:transmembrane transport"/>
    <property type="evidence" value="ECO:0007669"/>
    <property type="project" value="InterPro"/>
</dbReference>
<keyword evidence="12" id="KW-1185">Reference proteome</keyword>
<evidence type="ECO:0000256" key="8">
    <source>
        <dbReference type="PROSITE-ProRule" id="PRU00282"/>
    </source>
</evidence>
<keyword evidence="3 9" id="KW-0813">Transport</keyword>
<evidence type="ECO:0000256" key="4">
    <source>
        <dbReference type="ARBA" id="ARBA00022692"/>
    </source>
</evidence>
<feature type="repeat" description="Solcar" evidence="8">
    <location>
        <begin position="12"/>
        <end position="92"/>
    </location>
</feature>
<feature type="repeat" description="Solcar" evidence="8">
    <location>
        <begin position="100"/>
        <end position="192"/>
    </location>
</feature>
<dbReference type="GO" id="GO:0016020">
    <property type="term" value="C:membrane"/>
    <property type="evidence" value="ECO:0007669"/>
    <property type="project" value="UniProtKB-SubCell"/>
</dbReference>
<sequence>MPEKEQTEIRIKKWYFGGLASAGAVCFTHPLDLLKVLVQTQQEGKVSMMKTAVDVVQNNGIIGLYNGLSASILRQLTYSTVRFVIYEIIKQHLSTNDEQASFPLLISAAGIAGGIGGFIGAPFSILNVRMQNDMKLPSNQRRNYRHALHGLWSFYHEENFTKKFTKSASIACVRCSIITIGQLPFYDRIKLYLLQFDSFDDDPVTHFTASLIAGTIATLITQPIDVIKTRMMNSKPGEYKNISDVIVHTAKLGPSGFFKGSLPSFIRLAPQTILLFLFLEQLTIRFGTEVITK</sequence>
<evidence type="ECO:0000256" key="3">
    <source>
        <dbReference type="ARBA" id="ARBA00022448"/>
    </source>
</evidence>
<dbReference type="InterPro" id="IPR018108">
    <property type="entry name" value="MCP_transmembrane"/>
</dbReference>
<keyword evidence="4 8" id="KW-0812">Transmembrane</keyword>
<dbReference type="AlphaFoldDB" id="A0AAW1DU11"/>
<evidence type="ECO:0000256" key="10">
    <source>
        <dbReference type="SAM" id="Phobius"/>
    </source>
</evidence>
<comment type="subcellular location">
    <subcellularLocation>
        <location evidence="1">Membrane</location>
        <topology evidence="1">Multi-pass membrane protein</topology>
    </subcellularLocation>
</comment>
<dbReference type="SUPFAM" id="SSF103506">
    <property type="entry name" value="Mitochondrial carrier"/>
    <property type="match status" value="1"/>
</dbReference>
<keyword evidence="5" id="KW-0677">Repeat</keyword>
<evidence type="ECO:0000313" key="12">
    <source>
        <dbReference type="Proteomes" id="UP001461498"/>
    </source>
</evidence>
<accession>A0AAW1DU11</accession>
<evidence type="ECO:0000256" key="5">
    <source>
        <dbReference type="ARBA" id="ARBA00022737"/>
    </source>
</evidence>
<dbReference type="Proteomes" id="UP001461498">
    <property type="component" value="Unassembled WGS sequence"/>
</dbReference>
<keyword evidence="7 8" id="KW-0472">Membrane</keyword>
<dbReference type="Pfam" id="PF00153">
    <property type="entry name" value="Mito_carr"/>
    <property type="match status" value="3"/>
</dbReference>
<gene>
    <name evidence="11" type="ORF">O3M35_001159</name>
</gene>
<organism evidence="11 12">
    <name type="scientific">Rhynocoris fuscipes</name>
    <dbReference type="NCBI Taxonomy" id="488301"/>
    <lineage>
        <taxon>Eukaryota</taxon>
        <taxon>Metazoa</taxon>
        <taxon>Ecdysozoa</taxon>
        <taxon>Arthropoda</taxon>
        <taxon>Hexapoda</taxon>
        <taxon>Insecta</taxon>
        <taxon>Pterygota</taxon>
        <taxon>Neoptera</taxon>
        <taxon>Paraneoptera</taxon>
        <taxon>Hemiptera</taxon>
        <taxon>Heteroptera</taxon>
        <taxon>Panheteroptera</taxon>
        <taxon>Cimicomorpha</taxon>
        <taxon>Reduviidae</taxon>
        <taxon>Harpactorinae</taxon>
        <taxon>Harpactorini</taxon>
        <taxon>Rhynocoris</taxon>
    </lineage>
</organism>
<feature type="transmembrane region" description="Helical" evidence="10">
    <location>
        <begin position="14"/>
        <end position="31"/>
    </location>
</feature>
<reference evidence="11 12" key="1">
    <citation type="submission" date="2022-12" db="EMBL/GenBank/DDBJ databases">
        <title>Chromosome-level genome assembly of true bugs.</title>
        <authorList>
            <person name="Ma L."/>
            <person name="Li H."/>
        </authorList>
    </citation>
    <scope>NUCLEOTIDE SEQUENCE [LARGE SCALE GENOMIC DNA]</scope>
    <source>
        <strain evidence="11">Lab_2022b</strain>
    </source>
</reference>
<evidence type="ECO:0000256" key="1">
    <source>
        <dbReference type="ARBA" id="ARBA00004141"/>
    </source>
</evidence>